<keyword evidence="1" id="KW-0812">Transmembrane</keyword>
<evidence type="ECO:0000256" key="1">
    <source>
        <dbReference type="SAM" id="Phobius"/>
    </source>
</evidence>
<dbReference type="KEGG" id="dvi:6628423"/>
<reference evidence="2 3" key="1">
    <citation type="journal article" date="2007" name="Nature">
        <title>Evolution of genes and genomes on the Drosophila phylogeny.</title>
        <authorList>
            <consortium name="Drosophila 12 Genomes Consortium"/>
            <person name="Clark A.G."/>
            <person name="Eisen M.B."/>
            <person name="Smith D.R."/>
            <person name="Bergman C.M."/>
            <person name="Oliver B."/>
            <person name="Markow T.A."/>
            <person name="Kaufman T.C."/>
            <person name="Kellis M."/>
            <person name="Gelbart W."/>
            <person name="Iyer V.N."/>
            <person name="Pollard D.A."/>
            <person name="Sackton T.B."/>
            <person name="Larracuente A.M."/>
            <person name="Singh N.D."/>
            <person name="Abad J.P."/>
            <person name="Abt D.N."/>
            <person name="Adryan B."/>
            <person name="Aguade M."/>
            <person name="Akashi H."/>
            <person name="Anderson W.W."/>
            <person name="Aquadro C.F."/>
            <person name="Ardell D.H."/>
            <person name="Arguello R."/>
            <person name="Artieri C.G."/>
            <person name="Barbash D.A."/>
            <person name="Barker D."/>
            <person name="Barsanti P."/>
            <person name="Batterham P."/>
            <person name="Batzoglou S."/>
            <person name="Begun D."/>
            <person name="Bhutkar A."/>
            <person name="Blanco E."/>
            <person name="Bosak S.A."/>
            <person name="Bradley R.K."/>
            <person name="Brand A.D."/>
            <person name="Brent M.R."/>
            <person name="Brooks A.N."/>
            <person name="Brown R.H."/>
            <person name="Butlin R.K."/>
            <person name="Caggese C."/>
            <person name="Calvi B.R."/>
            <person name="Bernardo de Carvalho A."/>
            <person name="Caspi A."/>
            <person name="Castrezana S."/>
            <person name="Celniker S.E."/>
            <person name="Chang J.L."/>
            <person name="Chapple C."/>
            <person name="Chatterji S."/>
            <person name="Chinwalla A."/>
            <person name="Civetta A."/>
            <person name="Clifton S.W."/>
            <person name="Comeron J.M."/>
            <person name="Costello J.C."/>
            <person name="Coyne J.A."/>
            <person name="Daub J."/>
            <person name="David R.G."/>
            <person name="Delcher A.L."/>
            <person name="Delehaunty K."/>
            <person name="Do C.B."/>
            <person name="Ebling H."/>
            <person name="Edwards K."/>
            <person name="Eickbush T."/>
            <person name="Evans J.D."/>
            <person name="Filipski A."/>
            <person name="Findeiss S."/>
            <person name="Freyhult E."/>
            <person name="Fulton L."/>
            <person name="Fulton R."/>
            <person name="Garcia A.C."/>
            <person name="Gardiner A."/>
            <person name="Garfield D.A."/>
            <person name="Garvin B.E."/>
            <person name="Gibson G."/>
            <person name="Gilbert D."/>
            <person name="Gnerre S."/>
            <person name="Godfrey J."/>
            <person name="Good R."/>
            <person name="Gotea V."/>
            <person name="Gravely B."/>
            <person name="Greenberg A.J."/>
            <person name="Griffiths-Jones S."/>
            <person name="Gross S."/>
            <person name="Guigo R."/>
            <person name="Gustafson E.A."/>
            <person name="Haerty W."/>
            <person name="Hahn M.W."/>
            <person name="Halligan D.L."/>
            <person name="Halpern A.L."/>
            <person name="Halter G.M."/>
            <person name="Han M.V."/>
            <person name="Heger A."/>
            <person name="Hillier L."/>
            <person name="Hinrichs A.S."/>
            <person name="Holmes I."/>
            <person name="Hoskins R.A."/>
            <person name="Hubisz M.J."/>
            <person name="Hultmark D."/>
            <person name="Huntley M.A."/>
            <person name="Jaffe D.B."/>
            <person name="Jagadeeshan S."/>
            <person name="Jeck W.R."/>
            <person name="Johnson J."/>
            <person name="Jones C.D."/>
            <person name="Jordan W.C."/>
            <person name="Karpen G.H."/>
            <person name="Kataoka E."/>
            <person name="Keightley P.D."/>
            <person name="Kheradpour P."/>
            <person name="Kirkness E.F."/>
            <person name="Koerich L.B."/>
            <person name="Kristiansen K."/>
            <person name="Kudrna D."/>
            <person name="Kulathinal R.J."/>
            <person name="Kumar S."/>
            <person name="Kwok R."/>
            <person name="Lander E."/>
            <person name="Langley C.H."/>
            <person name="Lapoint R."/>
            <person name="Lazzaro B.P."/>
            <person name="Lee S.J."/>
            <person name="Levesque L."/>
            <person name="Li R."/>
            <person name="Lin C.F."/>
            <person name="Lin M.F."/>
            <person name="Lindblad-Toh K."/>
            <person name="Llopart A."/>
            <person name="Long M."/>
            <person name="Low L."/>
            <person name="Lozovsky E."/>
            <person name="Lu J."/>
            <person name="Luo M."/>
            <person name="Machado C.A."/>
            <person name="Makalowski W."/>
            <person name="Marzo M."/>
            <person name="Matsuda M."/>
            <person name="Matzkin L."/>
            <person name="McAllister B."/>
            <person name="McBride C.S."/>
            <person name="McKernan B."/>
            <person name="McKernan K."/>
            <person name="Mendez-Lago M."/>
            <person name="Minx P."/>
            <person name="Mollenhauer M.U."/>
            <person name="Montooth K."/>
            <person name="Mount S.M."/>
            <person name="Mu X."/>
            <person name="Myers E."/>
            <person name="Negre B."/>
            <person name="Newfeld S."/>
            <person name="Nielsen R."/>
            <person name="Noor M.A."/>
            <person name="O'Grady P."/>
            <person name="Pachter L."/>
            <person name="Papaceit M."/>
            <person name="Parisi M.J."/>
            <person name="Parisi M."/>
            <person name="Parts L."/>
            <person name="Pedersen J.S."/>
            <person name="Pesole G."/>
            <person name="Phillippy A.M."/>
            <person name="Ponting C.P."/>
            <person name="Pop M."/>
            <person name="Porcelli D."/>
            <person name="Powell J.R."/>
            <person name="Prohaska S."/>
            <person name="Pruitt K."/>
            <person name="Puig M."/>
            <person name="Quesneville H."/>
            <person name="Ram K.R."/>
            <person name="Rand D."/>
            <person name="Rasmussen M.D."/>
            <person name="Reed L.K."/>
            <person name="Reenan R."/>
            <person name="Reily A."/>
            <person name="Remington K.A."/>
            <person name="Rieger T.T."/>
            <person name="Ritchie M.G."/>
            <person name="Robin C."/>
            <person name="Rogers Y.H."/>
            <person name="Rohde C."/>
            <person name="Rozas J."/>
            <person name="Rubenfield M.J."/>
            <person name="Ruiz A."/>
            <person name="Russo S."/>
            <person name="Salzberg S.L."/>
            <person name="Sanchez-Gracia A."/>
            <person name="Saranga D.J."/>
            <person name="Sato H."/>
            <person name="Schaeffer S.W."/>
            <person name="Schatz M.C."/>
            <person name="Schlenke T."/>
            <person name="Schwartz R."/>
            <person name="Segarra C."/>
            <person name="Singh R.S."/>
            <person name="Sirot L."/>
            <person name="Sirota M."/>
            <person name="Sisneros N.B."/>
            <person name="Smith C.D."/>
            <person name="Smith T.F."/>
            <person name="Spieth J."/>
            <person name="Stage D.E."/>
            <person name="Stark A."/>
            <person name="Stephan W."/>
            <person name="Strausberg R.L."/>
            <person name="Strempel S."/>
            <person name="Sturgill D."/>
            <person name="Sutton G."/>
            <person name="Sutton G.G."/>
            <person name="Tao W."/>
            <person name="Teichmann S."/>
            <person name="Tobari Y.N."/>
            <person name="Tomimura Y."/>
            <person name="Tsolas J.M."/>
            <person name="Valente V.L."/>
            <person name="Venter E."/>
            <person name="Venter J.C."/>
            <person name="Vicario S."/>
            <person name="Vieira F.G."/>
            <person name="Vilella A.J."/>
            <person name="Villasante A."/>
            <person name="Walenz B."/>
            <person name="Wang J."/>
            <person name="Wasserman M."/>
            <person name="Watts T."/>
            <person name="Wilson D."/>
            <person name="Wilson R.K."/>
            <person name="Wing R.A."/>
            <person name="Wolfner M.F."/>
            <person name="Wong A."/>
            <person name="Wong G.K."/>
            <person name="Wu C.I."/>
            <person name="Wu G."/>
            <person name="Yamamoto D."/>
            <person name="Yang H.P."/>
            <person name="Yang S.P."/>
            <person name="Yorke J.A."/>
            <person name="Yoshida K."/>
            <person name="Zdobnov E."/>
            <person name="Zhang P."/>
            <person name="Zhang Y."/>
            <person name="Zimin A.V."/>
            <person name="Baldwin J."/>
            <person name="Abdouelleil A."/>
            <person name="Abdulkadir J."/>
            <person name="Abebe A."/>
            <person name="Abera B."/>
            <person name="Abreu J."/>
            <person name="Acer S.C."/>
            <person name="Aftuck L."/>
            <person name="Alexander A."/>
            <person name="An P."/>
            <person name="Anderson E."/>
            <person name="Anderson S."/>
            <person name="Arachi H."/>
            <person name="Azer M."/>
            <person name="Bachantsang P."/>
            <person name="Barry A."/>
            <person name="Bayul T."/>
            <person name="Berlin A."/>
            <person name="Bessette D."/>
            <person name="Bloom T."/>
            <person name="Blye J."/>
            <person name="Boguslavskiy L."/>
            <person name="Bonnet C."/>
            <person name="Boukhgalter B."/>
            <person name="Bourzgui I."/>
            <person name="Brown A."/>
            <person name="Cahill P."/>
            <person name="Channer S."/>
            <person name="Cheshatsang Y."/>
            <person name="Chuda L."/>
            <person name="Citroen M."/>
            <person name="Collymore A."/>
            <person name="Cooke P."/>
            <person name="Costello M."/>
            <person name="D'Aco K."/>
            <person name="Daza R."/>
            <person name="De Haan G."/>
            <person name="DeGray S."/>
            <person name="DeMaso C."/>
            <person name="Dhargay N."/>
            <person name="Dooley K."/>
            <person name="Dooley E."/>
            <person name="Doricent M."/>
            <person name="Dorje P."/>
            <person name="Dorjee K."/>
            <person name="Dupes A."/>
            <person name="Elong R."/>
            <person name="Falk J."/>
            <person name="Farina A."/>
            <person name="Faro S."/>
            <person name="Ferguson D."/>
            <person name="Fisher S."/>
            <person name="Foley C.D."/>
            <person name="Franke A."/>
            <person name="Friedrich D."/>
            <person name="Gadbois L."/>
            <person name="Gearin G."/>
            <person name="Gearin C.R."/>
            <person name="Giannoukos G."/>
            <person name="Goode T."/>
            <person name="Graham J."/>
            <person name="Grandbois E."/>
            <person name="Grewal S."/>
            <person name="Gyaltsen K."/>
            <person name="Hafez N."/>
            <person name="Hagos B."/>
            <person name="Hall J."/>
            <person name="Henson C."/>
            <person name="Hollinger A."/>
            <person name="Honan T."/>
            <person name="Huard M.D."/>
            <person name="Hughes L."/>
            <person name="Hurhula B."/>
            <person name="Husby M.E."/>
            <person name="Kamat A."/>
            <person name="Kanga B."/>
            <person name="Kashin S."/>
            <person name="Khazanovich D."/>
            <person name="Kisner P."/>
            <person name="Lance K."/>
            <person name="Lara M."/>
            <person name="Lee W."/>
            <person name="Lennon N."/>
            <person name="Letendre F."/>
            <person name="LeVine R."/>
            <person name="Lipovsky A."/>
            <person name="Liu X."/>
            <person name="Liu J."/>
            <person name="Liu S."/>
            <person name="Lokyitsang T."/>
            <person name="Lokyitsang Y."/>
            <person name="Lubonja R."/>
            <person name="Lui A."/>
            <person name="MacDonald P."/>
            <person name="Magnisalis V."/>
            <person name="Maru K."/>
            <person name="Matthews C."/>
            <person name="McCusker W."/>
            <person name="McDonough S."/>
            <person name="Mehta T."/>
            <person name="Meldrim J."/>
            <person name="Meneus L."/>
            <person name="Mihai O."/>
            <person name="Mihalev A."/>
            <person name="Mihova T."/>
            <person name="Mittelman R."/>
            <person name="Mlenga V."/>
            <person name="Montmayeur A."/>
            <person name="Mulrain L."/>
            <person name="Navidi A."/>
            <person name="Naylor J."/>
            <person name="Negash T."/>
            <person name="Nguyen T."/>
            <person name="Nguyen N."/>
            <person name="Nicol R."/>
            <person name="Norbu C."/>
            <person name="Norbu N."/>
            <person name="Novod N."/>
            <person name="O'Neill B."/>
            <person name="Osman S."/>
            <person name="Markiewicz E."/>
            <person name="Oyono O.L."/>
            <person name="Patti C."/>
            <person name="Phunkhang P."/>
            <person name="Pierre F."/>
            <person name="Priest M."/>
            <person name="Raghuraman S."/>
            <person name="Rege F."/>
            <person name="Reyes R."/>
            <person name="Rise C."/>
            <person name="Rogov P."/>
            <person name="Ross K."/>
            <person name="Ryan E."/>
            <person name="Settipalli S."/>
            <person name="Shea T."/>
            <person name="Sherpa N."/>
            <person name="Shi L."/>
            <person name="Shih D."/>
            <person name="Sparrow T."/>
            <person name="Spaulding J."/>
            <person name="Stalker J."/>
            <person name="Stange-Thomann N."/>
            <person name="Stavropoulos S."/>
            <person name="Stone C."/>
            <person name="Strader C."/>
            <person name="Tesfaye S."/>
            <person name="Thomson T."/>
            <person name="Thoulutsang Y."/>
            <person name="Thoulutsang D."/>
            <person name="Topham K."/>
            <person name="Topping I."/>
            <person name="Tsamla T."/>
            <person name="Vassiliev H."/>
            <person name="Vo A."/>
            <person name="Wangchuk T."/>
            <person name="Wangdi T."/>
            <person name="Weiand M."/>
            <person name="Wilkinson J."/>
            <person name="Wilson A."/>
            <person name="Yadav S."/>
            <person name="Young G."/>
            <person name="Yu Q."/>
            <person name="Zembek L."/>
            <person name="Zhong D."/>
            <person name="Zimmer A."/>
            <person name="Zwirko Z."/>
            <person name="Jaffe D.B."/>
            <person name="Alvarez P."/>
            <person name="Brockman W."/>
            <person name="Butler J."/>
            <person name="Chin C."/>
            <person name="Gnerre S."/>
            <person name="Grabherr M."/>
            <person name="Kleber M."/>
            <person name="Mauceli E."/>
            <person name="MacCallum I."/>
        </authorList>
    </citation>
    <scope>NUCLEOTIDE SEQUENCE [LARGE SCALE GENOMIC DNA]</scope>
    <source>
        <strain evidence="3">Tucson 15010-1051.87</strain>
    </source>
</reference>
<organism evidence="2 3">
    <name type="scientific">Drosophila virilis</name>
    <name type="common">Fruit fly</name>
    <dbReference type="NCBI Taxonomy" id="7244"/>
    <lineage>
        <taxon>Eukaryota</taxon>
        <taxon>Metazoa</taxon>
        <taxon>Ecdysozoa</taxon>
        <taxon>Arthropoda</taxon>
        <taxon>Hexapoda</taxon>
        <taxon>Insecta</taxon>
        <taxon>Pterygota</taxon>
        <taxon>Neoptera</taxon>
        <taxon>Endopterygota</taxon>
        <taxon>Diptera</taxon>
        <taxon>Brachycera</taxon>
        <taxon>Muscomorpha</taxon>
        <taxon>Ephydroidea</taxon>
        <taxon>Drosophilidae</taxon>
        <taxon>Drosophila</taxon>
    </lineage>
</organism>
<proteinExistence type="predicted"/>
<keyword evidence="3" id="KW-1185">Reference proteome</keyword>
<dbReference type="Proteomes" id="UP000008792">
    <property type="component" value="Unassembled WGS sequence"/>
</dbReference>
<keyword evidence="1" id="KW-1133">Transmembrane helix</keyword>
<dbReference type="Pfam" id="PF16039">
    <property type="entry name" value="DUF4791"/>
    <property type="match status" value="1"/>
</dbReference>
<dbReference type="HOGENOM" id="CLU_1422856_0_0_1"/>
<dbReference type="eggNOG" id="ENOG502TBI5">
    <property type="taxonomic scope" value="Eukaryota"/>
</dbReference>
<keyword evidence="1" id="KW-0472">Membrane</keyword>
<accession>B4LTW6</accession>
<dbReference type="EMBL" id="CH940649">
    <property type="protein sequence ID" value="EDW64017.1"/>
    <property type="molecule type" value="Genomic_DNA"/>
</dbReference>
<name>B4LTW6_DROVI</name>
<feature type="transmembrane region" description="Helical" evidence="1">
    <location>
        <begin position="104"/>
        <end position="126"/>
    </location>
</feature>
<protein>
    <submittedName>
        <fullName evidence="2">Uncharacterized protein</fullName>
    </submittedName>
</protein>
<dbReference type="InParanoid" id="B4LTW6"/>
<evidence type="ECO:0000313" key="3">
    <source>
        <dbReference type="Proteomes" id="UP000008792"/>
    </source>
</evidence>
<dbReference type="OrthoDB" id="7811158at2759"/>
<evidence type="ECO:0000313" key="2">
    <source>
        <dbReference type="EMBL" id="EDW64017.1"/>
    </source>
</evidence>
<gene>
    <name evidence="2" type="primary">Dvir\GJ10100</name>
    <name evidence="2" type="ORF">Dvir_GJ10100</name>
</gene>
<dbReference type="OMA" id="MIVVKYG"/>
<dbReference type="InterPro" id="IPR032007">
    <property type="entry name" value="DUF4791"/>
</dbReference>
<sequence length="220" mass="23818">MSEPISSRGVRFIYNALLLTTSGLTARKLMPQEHPFALAACVVGGLAAVFGLLRAFLDDGSRRGGGGGGRASNSSSDGSEFRMLRNVTQSMLELMPLALVNMELYAHSLGLGAVALAHGIFVLPLLLDLRCSVVKNRKDCDLTETLRDLLVLGNIVSLGFLAAKERNLLYLRMTLTMLVVKYYPVLMDSAQEETGEDLIVCGNAYFLHVLGKVAAQWALQ</sequence>
<dbReference type="PhylomeDB" id="B4LTW6"/>
<feature type="transmembrane region" description="Helical" evidence="1">
    <location>
        <begin position="36"/>
        <end position="57"/>
    </location>
</feature>
<dbReference type="AlphaFoldDB" id="B4LTW6"/>